<sequence length="481" mass="54902">MPPFTLYQPESPATRRHNPLNDVEDALALWCAGPGVRMSSLVFKVEARLTDLPSTPLPLEPMLGELEDRLMAQFFEASSNSIRGERTRGVDNTLLRSLYGRYRRVPSSLTEDQRAMVCAALCITRYDELRRTIMDGSSGLDTPREDIIYYQMASEALLKWTHPSLTAVWAIFYLIVYARELGGPDETRELIQRWAWHITELGLHRAETAELYQPHGNVLALFSAYFYSDVFLAHMTNLRTCLPFNAFDIDPTPPPGMFPECLNQCLFFTAKFLADFANDSVDTQSPEYIATAEATWMPIMRELRHAKDTEGPKVKIAWSAWAQMRYNWLRCLLYIPHMQHPIYAPNAYTAIARAVEQIIYTYVDLVSIDQLNTTWPQLQRLVIAGQLLILCYDAGEFHKREAQTLFQLLIDMLLQHQGAWPQTSDLIAGFKSAAQVFGITVSPDLTLPFDPQFVGNADDIPFCQFPYDLGLDFEFLEFPLL</sequence>
<dbReference type="CDD" id="cd12148">
    <property type="entry name" value="fungal_TF_MHR"/>
    <property type="match status" value="1"/>
</dbReference>
<keyword evidence="2" id="KW-1185">Reference proteome</keyword>
<evidence type="ECO:0000313" key="2">
    <source>
        <dbReference type="Proteomes" id="UP000279236"/>
    </source>
</evidence>
<evidence type="ECO:0000313" key="1">
    <source>
        <dbReference type="EMBL" id="RSH83547.1"/>
    </source>
</evidence>
<reference evidence="1 2" key="1">
    <citation type="submission" date="2018-11" db="EMBL/GenBank/DDBJ databases">
        <title>Genome sequence of Apiotrichum porosum DSM 27194.</title>
        <authorList>
            <person name="Aliyu H."/>
            <person name="Gorte O."/>
            <person name="Ochsenreither K."/>
        </authorList>
    </citation>
    <scope>NUCLEOTIDE SEQUENCE [LARGE SCALE GENOMIC DNA]</scope>
    <source>
        <strain evidence="1 2">DSM 27194</strain>
    </source>
</reference>
<comment type="caution">
    <text evidence="1">The sequence shown here is derived from an EMBL/GenBank/DDBJ whole genome shotgun (WGS) entry which is preliminary data.</text>
</comment>
<gene>
    <name evidence="1" type="ORF">EHS24_007235</name>
</gene>
<dbReference type="GeneID" id="39591778"/>
<dbReference type="RefSeq" id="XP_028477499.1">
    <property type="nucleotide sequence ID" value="XM_028622607.1"/>
</dbReference>
<dbReference type="Proteomes" id="UP000279236">
    <property type="component" value="Unassembled WGS sequence"/>
</dbReference>
<dbReference type="AlphaFoldDB" id="A0A427XXM6"/>
<evidence type="ECO:0008006" key="3">
    <source>
        <dbReference type="Google" id="ProtNLM"/>
    </source>
</evidence>
<dbReference type="EMBL" id="RSCE01000004">
    <property type="protein sequence ID" value="RSH83547.1"/>
    <property type="molecule type" value="Genomic_DNA"/>
</dbReference>
<name>A0A427XXM6_9TREE</name>
<accession>A0A427XXM6</accession>
<proteinExistence type="predicted"/>
<organism evidence="1 2">
    <name type="scientific">Apiotrichum porosum</name>
    <dbReference type="NCBI Taxonomy" id="105984"/>
    <lineage>
        <taxon>Eukaryota</taxon>
        <taxon>Fungi</taxon>
        <taxon>Dikarya</taxon>
        <taxon>Basidiomycota</taxon>
        <taxon>Agaricomycotina</taxon>
        <taxon>Tremellomycetes</taxon>
        <taxon>Trichosporonales</taxon>
        <taxon>Trichosporonaceae</taxon>
        <taxon>Apiotrichum</taxon>
    </lineage>
</organism>
<protein>
    <recommendedName>
        <fullName evidence="3">Transcription factor domain-containing protein</fullName>
    </recommendedName>
</protein>
<dbReference type="OrthoDB" id="2575102at2759"/>